<dbReference type="PANTHER" id="PTHR24096:SF420">
    <property type="entry name" value="LONG-CHAIN-FATTY-ACID--COA LIGASE-RELATED"/>
    <property type="match status" value="1"/>
</dbReference>
<accession>A0A2U8PGT3</accession>
<sequence length="600" mass="64970">MSTKALTFAPREVSIERRPDGALILSSPLEWKPCDWRITDFLPSWASATPDRIFLAQRNAKGGWDEITYSEAWSQVQAVGQSLLDLGAKPADKLAILSGNSIENAVVSFAAMSIGVILASISPNYTLMPGGLARLKDIAEVLRPSFVFVQSGREFSAGRTIPELAAATWISVDGAPDTVPFRTLTAKTACDGFAEASRAVSCDAVAKILFTSGSTGFPKGVLNTHRMMASSLQMGSQLVSPPAAPVQVEWLPWHHTMGSNVILHGILKNGGTLYIDDGRPLPQLFHKTVANLKEVSPTAMFNVPAGYNLLCDAVEKDLDLGASVFKRMDRMSYAGAAISKDTLEKLYRLTLSVTGRRIPVMSGYGTTETAPTISTTHWATDRPGEIGLPAPGLRLKLIPVSDTYEVRVKGPNVTPGYLGRPDLTEMAFDEEGFYRIGDTVSFLDPQKPELGLRFTGRISENFKLANGTWVSISNMRAAILAATRGVLLDMVVAGENREACALLCWLNPTEAARISKTPGADLTSDPAVVGFLLDRFRDYNEAVGSSERICSFVLLKDPPSMAAGEITDKAYVNQRAVLKVRSEQVERLYTHEAGADVIRV</sequence>
<gene>
    <name evidence="2" type="ORF">CIT37_36420</name>
</gene>
<dbReference type="PANTHER" id="PTHR24096">
    <property type="entry name" value="LONG-CHAIN-FATTY-ACID--COA LIGASE"/>
    <property type="match status" value="1"/>
</dbReference>
<dbReference type="PROSITE" id="PS00455">
    <property type="entry name" value="AMP_BINDING"/>
    <property type="match status" value="1"/>
</dbReference>
<dbReference type="InterPro" id="IPR042099">
    <property type="entry name" value="ANL_N_sf"/>
</dbReference>
<reference evidence="2 3" key="1">
    <citation type="journal article" date="2014" name="Int. J. Syst. Evol. Microbiol.">
        <title>Bradyrhizobium ottawaense sp. nov., a symbiotic nitrogen fixing bacterium from root nodules of soybeans in Canada.</title>
        <authorList>
            <person name="Yu X."/>
            <person name="Cloutier S."/>
            <person name="Tambong J.T."/>
            <person name="Bromfield E.S."/>
        </authorList>
    </citation>
    <scope>NUCLEOTIDE SEQUENCE [LARGE SCALE GENOMIC DNA]</scope>
    <source>
        <strain evidence="2 3">OO99</strain>
    </source>
</reference>
<dbReference type="Proteomes" id="UP000215703">
    <property type="component" value="Chromosome"/>
</dbReference>
<dbReference type="InterPro" id="IPR000873">
    <property type="entry name" value="AMP-dep_synth/lig_dom"/>
</dbReference>
<evidence type="ECO:0000313" key="3">
    <source>
        <dbReference type="Proteomes" id="UP000215703"/>
    </source>
</evidence>
<name>A0A2U8PGT3_9BRAD</name>
<evidence type="ECO:0000259" key="1">
    <source>
        <dbReference type="Pfam" id="PF00501"/>
    </source>
</evidence>
<dbReference type="EMBL" id="CP029425">
    <property type="protein sequence ID" value="AWL96992.1"/>
    <property type="molecule type" value="Genomic_DNA"/>
</dbReference>
<dbReference type="SUPFAM" id="SSF56801">
    <property type="entry name" value="Acetyl-CoA synthetase-like"/>
    <property type="match status" value="1"/>
</dbReference>
<proteinExistence type="predicted"/>
<dbReference type="InterPro" id="IPR020845">
    <property type="entry name" value="AMP-binding_CS"/>
</dbReference>
<dbReference type="GO" id="GO:0016405">
    <property type="term" value="F:CoA-ligase activity"/>
    <property type="evidence" value="ECO:0007669"/>
    <property type="project" value="TreeGrafter"/>
</dbReference>
<dbReference type="GeneID" id="92968148"/>
<dbReference type="KEGG" id="bot:CIT37_36420"/>
<organism evidence="2 3">
    <name type="scientific">Bradyrhizobium ottawaense</name>
    <dbReference type="NCBI Taxonomy" id="931866"/>
    <lineage>
        <taxon>Bacteria</taxon>
        <taxon>Pseudomonadati</taxon>
        <taxon>Pseudomonadota</taxon>
        <taxon>Alphaproteobacteria</taxon>
        <taxon>Hyphomicrobiales</taxon>
        <taxon>Nitrobacteraceae</taxon>
        <taxon>Bradyrhizobium</taxon>
    </lineage>
</organism>
<dbReference type="AlphaFoldDB" id="A0A2U8PGT3"/>
<evidence type="ECO:0000313" key="2">
    <source>
        <dbReference type="EMBL" id="AWL96992.1"/>
    </source>
</evidence>
<protein>
    <submittedName>
        <fullName evidence="2">Acyl-CoA synthetase</fullName>
    </submittedName>
</protein>
<dbReference type="Gene3D" id="3.40.50.12780">
    <property type="entry name" value="N-terminal domain of ligase-like"/>
    <property type="match status" value="1"/>
</dbReference>
<dbReference type="Pfam" id="PF00501">
    <property type="entry name" value="AMP-binding"/>
    <property type="match status" value="1"/>
</dbReference>
<reference evidence="2 3" key="2">
    <citation type="journal article" date="2017" name="Syst. Appl. Microbiol.">
        <title>Soybeans inoculated with root zone soils of Canadian native legumes harbour diverse and novel Bradyrhizobium spp. that possess agricultural potential.</title>
        <authorList>
            <person name="Bromfield E.S.P."/>
            <person name="Cloutier S."/>
            <person name="Tambong J.T."/>
            <person name="Tran Thi T.V."/>
        </authorList>
    </citation>
    <scope>NUCLEOTIDE SEQUENCE [LARGE SCALE GENOMIC DNA]</scope>
    <source>
        <strain evidence="2 3">OO99</strain>
    </source>
</reference>
<feature type="domain" description="AMP-dependent synthetase/ligase" evidence="1">
    <location>
        <begin position="45"/>
        <end position="418"/>
    </location>
</feature>
<dbReference type="NCBIfam" id="NF009232">
    <property type="entry name" value="PRK12582.1"/>
    <property type="match status" value="1"/>
</dbReference>
<dbReference type="RefSeq" id="WP_095426566.1">
    <property type="nucleotide sequence ID" value="NZ_CP029425.2"/>
</dbReference>